<evidence type="ECO:0000313" key="3">
    <source>
        <dbReference type="Proteomes" id="UP000033695"/>
    </source>
</evidence>
<keyword evidence="1" id="KW-0472">Membrane</keyword>
<name>A0A0F4KNR0_9LACO</name>
<evidence type="ECO:0008006" key="4">
    <source>
        <dbReference type="Google" id="ProtNLM"/>
    </source>
</evidence>
<keyword evidence="3" id="KW-1185">Reference proteome</keyword>
<proteinExistence type="predicted"/>
<dbReference type="InterPro" id="IPR021560">
    <property type="entry name" value="DUF3021"/>
</dbReference>
<accession>A0A0F4KNR0</accession>
<gene>
    <name evidence="2" type="ORF">JG29_13650</name>
</gene>
<dbReference type="PATRIC" id="fig|1218508.4.peg.1357"/>
<reference evidence="2 3" key="1">
    <citation type="submission" date="2014-12" db="EMBL/GenBank/DDBJ databases">
        <title>Comparative genomics of the lactic acid bacteria isolated from the honey bee gut.</title>
        <authorList>
            <person name="Ellegaard K.M."/>
            <person name="Tamarit D."/>
            <person name="Javelind E."/>
            <person name="Olofsson T."/>
            <person name="Andersson S.G."/>
            <person name="Vasquez A."/>
        </authorList>
    </citation>
    <scope>NUCLEOTIDE SEQUENCE [LARGE SCALE GENOMIC DNA]</scope>
    <source>
        <strain evidence="2 3">Hon2</strain>
    </source>
</reference>
<feature type="transmembrane region" description="Helical" evidence="1">
    <location>
        <begin position="40"/>
        <end position="57"/>
    </location>
</feature>
<dbReference type="STRING" id="1218508.JG29_13650"/>
<sequence>MRKFGKFLDYFFTGMGFGSICYLCVLTFANPGVPPTAKGVVSIFILSGLIGILSMIFKTDLPLLSAIIIHFIGSFILFLTMSFINNWLIGWDSIFIFILVYIIIWLIILLEQRQTVNKLNAKIKQRNFNRKS</sequence>
<dbReference type="Pfam" id="PF11457">
    <property type="entry name" value="DUF3021"/>
    <property type="match status" value="1"/>
</dbReference>
<keyword evidence="1" id="KW-0812">Transmembrane</keyword>
<evidence type="ECO:0000313" key="2">
    <source>
        <dbReference type="EMBL" id="KJY48312.1"/>
    </source>
</evidence>
<dbReference type="AlphaFoldDB" id="A0A0F4KNR0"/>
<feature type="transmembrane region" description="Helical" evidence="1">
    <location>
        <begin position="64"/>
        <end position="84"/>
    </location>
</feature>
<dbReference type="OrthoDB" id="2320599at2"/>
<dbReference type="RefSeq" id="WP_045923201.1">
    <property type="nucleotide sequence ID" value="NZ_JAAEDY010000003.1"/>
</dbReference>
<evidence type="ECO:0000256" key="1">
    <source>
        <dbReference type="SAM" id="Phobius"/>
    </source>
</evidence>
<keyword evidence="1" id="KW-1133">Transmembrane helix</keyword>
<organism evidence="2 3">
    <name type="scientific">Bombilactobacillus mellis</name>
    <dbReference type="NCBI Taxonomy" id="1218508"/>
    <lineage>
        <taxon>Bacteria</taxon>
        <taxon>Bacillati</taxon>
        <taxon>Bacillota</taxon>
        <taxon>Bacilli</taxon>
        <taxon>Lactobacillales</taxon>
        <taxon>Lactobacillaceae</taxon>
        <taxon>Bombilactobacillus</taxon>
    </lineage>
</organism>
<protein>
    <recommendedName>
        <fullName evidence="4">DUF3021 domain-containing protein</fullName>
    </recommendedName>
</protein>
<dbReference type="Proteomes" id="UP000033695">
    <property type="component" value="Unassembled WGS sequence"/>
</dbReference>
<dbReference type="EMBL" id="JXBZ01000009">
    <property type="protein sequence ID" value="KJY48312.1"/>
    <property type="molecule type" value="Genomic_DNA"/>
</dbReference>
<comment type="caution">
    <text evidence="2">The sequence shown here is derived from an EMBL/GenBank/DDBJ whole genome shotgun (WGS) entry which is preliminary data.</text>
</comment>
<feature type="transmembrane region" description="Helical" evidence="1">
    <location>
        <begin position="90"/>
        <end position="110"/>
    </location>
</feature>
<feature type="transmembrane region" description="Helical" evidence="1">
    <location>
        <begin position="7"/>
        <end position="28"/>
    </location>
</feature>
<dbReference type="HOGENOM" id="CLU_142172_2_0_9"/>